<keyword evidence="5 10" id="KW-0862">Zinc</keyword>
<keyword evidence="3 10" id="KW-0949">S-adenosyl-L-methionine</keyword>
<dbReference type="PANTHER" id="PTHR30557:SF1">
    <property type="entry name" value="PHOSPHOMETHYLPYRIMIDINE SYNTHASE, CHLOROPLASTIC"/>
    <property type="match status" value="1"/>
</dbReference>
<dbReference type="RefSeq" id="WP_012996694.1">
    <property type="nucleotide sequence ID" value="NC_013922.1"/>
</dbReference>
<dbReference type="InterPro" id="IPR037509">
    <property type="entry name" value="ThiC"/>
</dbReference>
<dbReference type="GO" id="GO:0008270">
    <property type="term" value="F:zinc ion binding"/>
    <property type="evidence" value="ECO:0007669"/>
    <property type="project" value="UniProtKB-UniRule"/>
</dbReference>
<evidence type="ECO:0000256" key="10">
    <source>
        <dbReference type="HAMAP-Rule" id="MF_00089"/>
    </source>
</evidence>
<keyword evidence="13" id="KW-1185">Reference proteome</keyword>
<dbReference type="NCBIfam" id="NF009895">
    <property type="entry name" value="PRK13352.1"/>
    <property type="match status" value="1"/>
</dbReference>
<evidence type="ECO:0000313" key="12">
    <source>
        <dbReference type="EMBL" id="ADD06152.1"/>
    </source>
</evidence>
<evidence type="ECO:0000256" key="11">
    <source>
        <dbReference type="SAM" id="MobiDB-lite"/>
    </source>
</evidence>
<dbReference type="KEGG" id="nmg:Nmag_2593"/>
<evidence type="ECO:0000256" key="8">
    <source>
        <dbReference type="ARBA" id="ARBA00023014"/>
    </source>
</evidence>
<dbReference type="EC" id="4.1.99.17" evidence="10"/>
<keyword evidence="6 10" id="KW-0784">Thiamine biosynthesis</keyword>
<evidence type="ECO:0000256" key="2">
    <source>
        <dbReference type="ARBA" id="ARBA00022485"/>
    </source>
</evidence>
<reference evidence="13" key="1">
    <citation type="submission" date="2010-02" db="EMBL/GenBank/DDBJ databases">
        <title>Complete sequence of chromosome of Natrialba magadii ATCC 43099.</title>
        <authorList>
            <consortium name="US DOE Joint Genome Institute"/>
            <person name="Lucas S."/>
            <person name="Copeland A."/>
            <person name="Lapidus A."/>
            <person name="Cheng J.-F."/>
            <person name="Bruce D."/>
            <person name="Goodwin L."/>
            <person name="Pitluck S."/>
            <person name="Davenport K."/>
            <person name="Saunders E."/>
            <person name="Detter J.C."/>
            <person name="Han C."/>
            <person name="Tapia R."/>
            <person name="Land M."/>
            <person name="Hauser L."/>
            <person name="Kyrpides N."/>
            <person name="Mikhailova N."/>
            <person name="De Castro R.E."/>
            <person name="Maupin-Furlow J.A."/>
            <person name="Woyke T."/>
        </authorList>
    </citation>
    <scope>NUCLEOTIDE SEQUENCE [LARGE SCALE GENOMIC DNA]</scope>
    <source>
        <strain evidence="13">ATCC 43099 / DSM 3394 / CCM 3739 / CIP 104546 / IAM 13178 / JCM 8861 / NBRC 102185 / NCIMB 2190 / MS3</strain>
    </source>
</reference>
<dbReference type="GO" id="GO:0051539">
    <property type="term" value="F:4 iron, 4 sulfur cluster binding"/>
    <property type="evidence" value="ECO:0007669"/>
    <property type="project" value="UniProtKB-KW"/>
</dbReference>
<dbReference type="PaxDb" id="547559-Nmag_2593"/>
<evidence type="ECO:0000313" key="13">
    <source>
        <dbReference type="Proteomes" id="UP000001879"/>
    </source>
</evidence>
<keyword evidence="4 10" id="KW-0479">Metal-binding</keyword>
<dbReference type="InterPro" id="IPR038521">
    <property type="entry name" value="ThiC/Bza_core_dom"/>
</dbReference>
<evidence type="ECO:0000256" key="6">
    <source>
        <dbReference type="ARBA" id="ARBA00022977"/>
    </source>
</evidence>
<dbReference type="InterPro" id="IPR002817">
    <property type="entry name" value="ThiC/BzaA/B"/>
</dbReference>
<evidence type="ECO:0000256" key="9">
    <source>
        <dbReference type="ARBA" id="ARBA00023239"/>
    </source>
</evidence>
<feature type="binding site" evidence="10">
    <location>
        <position position="409"/>
    </location>
    <ligand>
        <name>[4Fe-4S] cluster</name>
        <dbReference type="ChEBI" id="CHEBI:49883"/>
        <note>4Fe-4S-S-AdoMet</note>
    </ligand>
</feature>
<evidence type="ECO:0000256" key="7">
    <source>
        <dbReference type="ARBA" id="ARBA00023004"/>
    </source>
</evidence>
<dbReference type="SFLD" id="SFLDF00407">
    <property type="entry name" value="phosphomethylpyrimidine_syntha"/>
    <property type="match status" value="1"/>
</dbReference>
<evidence type="ECO:0000256" key="5">
    <source>
        <dbReference type="ARBA" id="ARBA00022833"/>
    </source>
</evidence>
<dbReference type="PANTHER" id="PTHR30557">
    <property type="entry name" value="THIAMINE BIOSYNTHESIS PROTEIN THIC"/>
    <property type="match status" value="1"/>
</dbReference>
<organism evidence="12 13">
    <name type="scientific">Natrialba magadii (strain ATCC 43099 / DSM 3394 / CCM 3739 / CIP 104546 / IAM 13178 / JCM 8861 / NBRC 102185 / NCIMB 2190 / MS3)</name>
    <name type="common">Natronobacterium magadii</name>
    <dbReference type="NCBI Taxonomy" id="547559"/>
    <lineage>
        <taxon>Archaea</taxon>
        <taxon>Methanobacteriati</taxon>
        <taxon>Methanobacteriota</taxon>
        <taxon>Stenosarchaea group</taxon>
        <taxon>Halobacteria</taxon>
        <taxon>Halobacteriales</taxon>
        <taxon>Natrialbaceae</taxon>
        <taxon>Natrialba</taxon>
    </lineage>
</organism>
<dbReference type="AlphaFoldDB" id="D3SYW0"/>
<feature type="compositionally biased region" description="Acidic residues" evidence="11">
    <location>
        <begin position="485"/>
        <end position="503"/>
    </location>
</feature>
<keyword evidence="2 10" id="KW-0004">4Fe-4S</keyword>
<feature type="binding site" evidence="10">
    <location>
        <position position="261"/>
    </location>
    <ligand>
        <name>substrate</name>
    </ligand>
</feature>
<feature type="binding site" evidence="10">
    <location>
        <position position="288"/>
    </location>
    <ligand>
        <name>substrate</name>
    </ligand>
</feature>
<feature type="region of interest" description="Disordered" evidence="11">
    <location>
        <begin position="455"/>
        <end position="503"/>
    </location>
</feature>
<evidence type="ECO:0000256" key="4">
    <source>
        <dbReference type="ARBA" id="ARBA00022723"/>
    </source>
</evidence>
<dbReference type="Gene3D" id="6.10.250.620">
    <property type="match status" value="1"/>
</dbReference>
<feature type="binding site" evidence="10">
    <location>
        <position position="126"/>
    </location>
    <ligand>
        <name>substrate</name>
    </ligand>
</feature>
<dbReference type="Proteomes" id="UP000001879">
    <property type="component" value="Chromosome"/>
</dbReference>
<keyword evidence="7 10" id="KW-0408">Iron</keyword>
<dbReference type="NCBIfam" id="TIGR00190">
    <property type="entry name" value="thiC"/>
    <property type="match status" value="1"/>
</dbReference>
<evidence type="ECO:0000256" key="3">
    <source>
        <dbReference type="ARBA" id="ARBA00022691"/>
    </source>
</evidence>
<protein>
    <recommendedName>
        <fullName evidence="10">Phosphomethylpyrimidine synthase</fullName>
        <ecNumber evidence="10">4.1.99.17</ecNumber>
    </recommendedName>
    <alternativeName>
        <fullName evidence="10">Hydroxymethylpyrimidine phosphate synthase</fullName>
        <shortName evidence="10">HMP-P synthase</shortName>
        <shortName evidence="10">HMP-phosphate synthase</shortName>
        <shortName evidence="10">HMPP synthase</shortName>
    </alternativeName>
    <alternativeName>
        <fullName evidence="10">Thiamine biosynthesis protein ThiC</fullName>
    </alternativeName>
</protein>
<dbReference type="Pfam" id="PF01964">
    <property type="entry name" value="ThiC_Rad_SAM"/>
    <property type="match status" value="1"/>
</dbReference>
<dbReference type="UniPathway" id="UPA00060"/>
<comment type="pathway">
    <text evidence="10">Cofactor biosynthesis; thiamine diphosphate biosynthesis.</text>
</comment>
<comment type="catalytic activity">
    <reaction evidence="10">
        <text>5-amino-1-(5-phospho-beta-D-ribosyl)imidazole + S-adenosyl-L-methionine = 4-amino-2-methyl-5-(phosphooxymethyl)pyrimidine + CO + 5'-deoxyadenosine + formate + L-methionine + 3 H(+)</text>
        <dbReference type="Rhea" id="RHEA:24840"/>
        <dbReference type="ChEBI" id="CHEBI:15378"/>
        <dbReference type="ChEBI" id="CHEBI:15740"/>
        <dbReference type="ChEBI" id="CHEBI:17245"/>
        <dbReference type="ChEBI" id="CHEBI:17319"/>
        <dbReference type="ChEBI" id="CHEBI:57844"/>
        <dbReference type="ChEBI" id="CHEBI:58354"/>
        <dbReference type="ChEBI" id="CHEBI:59789"/>
        <dbReference type="ChEBI" id="CHEBI:137981"/>
        <dbReference type="EC" id="4.1.99.17"/>
    </reaction>
</comment>
<feature type="binding site" evidence="10">
    <location>
        <position position="329"/>
    </location>
    <ligand>
        <name>Zn(2+)</name>
        <dbReference type="ChEBI" id="CHEBI:29105"/>
    </ligand>
</feature>
<dbReference type="GO" id="GO:0009229">
    <property type="term" value="P:thiamine diphosphate biosynthetic process"/>
    <property type="evidence" value="ECO:0007669"/>
    <property type="project" value="UniProtKB-UniRule"/>
</dbReference>
<dbReference type="SFLD" id="SFLDG01114">
    <property type="entry name" value="phosphomethylpyrimidine_syntha"/>
    <property type="match status" value="1"/>
</dbReference>
<dbReference type="eggNOG" id="arCOG02741">
    <property type="taxonomic scope" value="Archaea"/>
</dbReference>
<feature type="binding site" evidence="10">
    <location>
        <position position="417"/>
    </location>
    <ligand>
        <name>[4Fe-4S] cluster</name>
        <dbReference type="ChEBI" id="CHEBI:49883"/>
        <note>4Fe-4S-S-AdoMet</note>
    </ligand>
</feature>
<feature type="binding site" evidence="10">
    <location>
        <position position="412"/>
    </location>
    <ligand>
        <name>[4Fe-4S] cluster</name>
        <dbReference type="ChEBI" id="CHEBI:49883"/>
        <note>4Fe-4S-S-AdoMet</note>
    </ligand>
</feature>
<comment type="similarity">
    <text evidence="10">Belongs to the ThiC family.</text>
</comment>
<reference evidence="12 13" key="2">
    <citation type="journal article" date="2012" name="BMC Genomics">
        <title>A comparative genomics perspective on the genetic content of the alkaliphilic haloarchaeon Natrialba magadii ATCC 43099T.</title>
        <authorList>
            <person name="Siddaramappa S."/>
            <person name="Challacombe J.F."/>
            <person name="Decastro R.E."/>
            <person name="Pfeiffer F."/>
            <person name="Sastre D.E."/>
            <person name="Gimenez M.I."/>
            <person name="Paggi R.A."/>
            <person name="Detter J.C."/>
            <person name="Davenport K.W."/>
            <person name="Goodwin L.A."/>
            <person name="Kyrpides N."/>
            <person name="Tapia R."/>
            <person name="Pitluck S."/>
            <person name="Lucas S."/>
            <person name="Woyke T."/>
            <person name="Maupin-Furlow J.A."/>
        </authorList>
    </citation>
    <scope>NUCLEOTIDE SEQUENCE [LARGE SCALE GENOMIC DNA]</scope>
    <source>
        <strain evidence="13">ATCC 43099 / DSM 3394 / CCM 3739 / CIP 104546 / IAM 13178 / JCM 8861 / NBRC 102185 / NCIMB 2190 / MS3</strain>
    </source>
</reference>
<dbReference type="OrthoDB" id="335406at2157"/>
<proteinExistence type="inferred from homology"/>
<dbReference type="SFLD" id="SFLDS00113">
    <property type="entry name" value="Radical_SAM_Phosphomethylpyrim"/>
    <property type="match status" value="1"/>
</dbReference>
<comment type="function">
    <text evidence="1 10">Catalyzes the synthesis of the hydroxymethylpyrimidine phosphate (HMP-P) moiety of thiamine from aminoimidazole ribotide (AIR) in a radical S-adenosyl-L-methionine (SAM)-dependent reaction.</text>
</comment>
<feature type="binding site" evidence="10">
    <location>
        <position position="68"/>
    </location>
    <ligand>
        <name>substrate</name>
    </ligand>
</feature>
<accession>D3SYW0</accession>
<feature type="binding site" evidence="10">
    <location>
        <position position="161"/>
    </location>
    <ligand>
        <name>substrate</name>
    </ligand>
</feature>
<feature type="binding site" evidence="10">
    <location>
        <position position="97"/>
    </location>
    <ligand>
        <name>substrate</name>
    </ligand>
</feature>
<dbReference type="GO" id="GO:0070284">
    <property type="term" value="F:phosphomethylpyrimidine synthase activity"/>
    <property type="evidence" value="ECO:0007669"/>
    <property type="project" value="UniProtKB-EC"/>
</dbReference>
<dbReference type="GO" id="GO:0009228">
    <property type="term" value="P:thiamine biosynthetic process"/>
    <property type="evidence" value="ECO:0007669"/>
    <property type="project" value="UniProtKB-UniRule"/>
</dbReference>
<name>D3SYW0_NATMM</name>
<dbReference type="GeneID" id="8825448"/>
<comment type="cofactor">
    <cofactor evidence="10">
        <name>[4Fe-4S] cluster</name>
        <dbReference type="ChEBI" id="CHEBI:49883"/>
    </cofactor>
    <text evidence="10">Binds 1 [4Fe-4S] cluster per subunit. The cluster is coordinated with 3 cysteines and an exchangeable S-adenosyl-L-methionine.</text>
</comment>
<feature type="binding site" evidence="10">
    <location>
        <begin position="222"/>
        <end position="225"/>
    </location>
    <ligand>
        <name>substrate</name>
    </ligand>
</feature>
<dbReference type="STRING" id="547559.Nmag_2593"/>
<keyword evidence="8 10" id="KW-0411">Iron-sulfur</keyword>
<keyword evidence="9 10" id="KW-0456">Lyase</keyword>
<feature type="binding site" evidence="10">
    <location>
        <position position="265"/>
    </location>
    <ligand>
        <name>Zn(2+)</name>
        <dbReference type="ChEBI" id="CHEBI:29105"/>
    </ligand>
</feature>
<gene>
    <name evidence="10 12" type="primary">thiC</name>
    <name evidence="12" type="ordered locus">Nmag_2593</name>
</gene>
<sequence>MGRTQLAAAQNGTVTTEMERVATRENRDSEFVRQQVADGQAVIPANRHHDALDPMIIGREFATKVNANIGNSETTSDRETELEKLHTAVHYGADTVMDLSTGTDLDEIREMHIEHSPVPIGTVPLYEAVKRAESPGDITTDLLLEVIEKQAEQGVDYMTIHAGILAEHLPLTEGRTTGIVSRGGSIMAKWMEENGEQNPLFQVYDEICEIFAEHDVTFSLGDSLRPGSLADACDEAQYAELDTLGELTRRAWEKDVQVMVEGPGHIPMHKVAENVERQQEVCDGAPFYVLGPLVTDIAPGYDHITSAIGAAMAAQAGAAMLCYVTPKEHLGLPDEEDVRDGLAAYRIAAHAGDIGNERPGARDWDDALSEARYAFDWREQFRLALDPDRARDSHDQTLPEDNYKEARFCSMCGVEFCSMRIDQDARAAGEMAALETDTKTDLDASPAAAVNLPPVGTHEGAASELFGAGSDDGPADGVEKGNGIDETEAELELTTETGAESDG</sequence>
<dbReference type="FunFam" id="3.20.20.540:FF:000001">
    <property type="entry name" value="Phosphomethylpyrimidine synthase"/>
    <property type="match status" value="1"/>
</dbReference>
<dbReference type="NCBIfam" id="NF006763">
    <property type="entry name" value="PRK09284.1"/>
    <property type="match status" value="1"/>
</dbReference>
<feature type="binding site" evidence="10">
    <location>
        <begin position="181"/>
        <end position="183"/>
    </location>
    <ligand>
        <name>substrate</name>
    </ligand>
</feature>
<evidence type="ECO:0000256" key="1">
    <source>
        <dbReference type="ARBA" id="ARBA00003175"/>
    </source>
</evidence>
<dbReference type="HOGENOM" id="CLU_013181_2_1_2"/>
<dbReference type="Gene3D" id="3.20.20.540">
    <property type="entry name" value="Radical SAM ThiC family, central domain"/>
    <property type="match status" value="1"/>
</dbReference>
<dbReference type="HAMAP" id="MF_00089">
    <property type="entry name" value="ThiC"/>
    <property type="match status" value="1"/>
</dbReference>
<dbReference type="EMBL" id="CP001932">
    <property type="protein sequence ID" value="ADD06152.1"/>
    <property type="molecule type" value="Genomic_DNA"/>
</dbReference>